<name>A0A382F3S5_9ZZZZ</name>
<dbReference type="EMBL" id="UINC01047719">
    <property type="protein sequence ID" value="SVB57339.1"/>
    <property type="molecule type" value="Genomic_DNA"/>
</dbReference>
<reference evidence="1" key="1">
    <citation type="submission" date="2018-05" db="EMBL/GenBank/DDBJ databases">
        <authorList>
            <person name="Lanie J.A."/>
            <person name="Ng W.-L."/>
            <person name="Kazmierczak K.M."/>
            <person name="Andrzejewski T.M."/>
            <person name="Davidsen T.M."/>
            <person name="Wayne K.J."/>
            <person name="Tettelin H."/>
            <person name="Glass J.I."/>
            <person name="Rusch D."/>
            <person name="Podicherti R."/>
            <person name="Tsui H.-C.T."/>
            <person name="Winkler M.E."/>
        </authorList>
    </citation>
    <scope>NUCLEOTIDE SEQUENCE</scope>
</reference>
<protein>
    <submittedName>
        <fullName evidence="1">Uncharacterized protein</fullName>
    </submittedName>
</protein>
<sequence>MGPSGIGVLPDQVDNPVGGIRDAHACGGLGHGLPTIHVAEEFHQFDPEPTTVDLLIGEDSGPAGIGQEVGVGDLVVVRSPRE</sequence>
<evidence type="ECO:0000313" key="1">
    <source>
        <dbReference type="EMBL" id="SVB57339.1"/>
    </source>
</evidence>
<gene>
    <name evidence="1" type="ORF">METZ01_LOCUS210193</name>
</gene>
<proteinExistence type="predicted"/>
<dbReference type="AlphaFoldDB" id="A0A382F3S5"/>
<feature type="non-terminal residue" evidence="1">
    <location>
        <position position="82"/>
    </location>
</feature>
<organism evidence="1">
    <name type="scientific">marine metagenome</name>
    <dbReference type="NCBI Taxonomy" id="408172"/>
    <lineage>
        <taxon>unclassified sequences</taxon>
        <taxon>metagenomes</taxon>
        <taxon>ecological metagenomes</taxon>
    </lineage>
</organism>
<accession>A0A382F3S5</accession>